<dbReference type="CDD" id="cd04301">
    <property type="entry name" value="NAT_SF"/>
    <property type="match status" value="1"/>
</dbReference>
<comment type="caution">
    <text evidence="4">The sequence shown here is derived from an EMBL/GenBank/DDBJ whole genome shotgun (WGS) entry which is preliminary data.</text>
</comment>
<dbReference type="RefSeq" id="WP_166276236.1">
    <property type="nucleotide sequence ID" value="NZ_JAANNP010000001.1"/>
</dbReference>
<evidence type="ECO:0000256" key="2">
    <source>
        <dbReference type="ARBA" id="ARBA00023315"/>
    </source>
</evidence>
<sequence>MPRPSVSVRAAVPADVPALVEMWSELRELSRDRAAPVPSERGVRARLERADQDPDLRIVVATLDGEVAGMAVLTHQPYAALFDVQSVHLHFMHVRDGFRRKGVGHALVAAAAAYAEEMGADHVMTSTLPTARDANRFYARLGFAPMVVRRAAPVATVRRRLAADAGVPEAVEGVVARRRSLRSRSRLRVARLAE</sequence>
<reference evidence="4 5" key="1">
    <citation type="submission" date="2020-03" db="EMBL/GenBank/DDBJ databases">
        <title>Two novel Motilibacter sp.</title>
        <authorList>
            <person name="Liu S."/>
        </authorList>
    </citation>
    <scope>NUCLEOTIDE SEQUENCE [LARGE SCALE GENOMIC DNA]</scope>
    <source>
        <strain evidence="4 5">E257</strain>
    </source>
</reference>
<name>A0ABX0GN21_9ACTN</name>
<organism evidence="4 5">
    <name type="scientific">Motilibacter deserti</name>
    <dbReference type="NCBI Taxonomy" id="2714956"/>
    <lineage>
        <taxon>Bacteria</taxon>
        <taxon>Bacillati</taxon>
        <taxon>Actinomycetota</taxon>
        <taxon>Actinomycetes</taxon>
        <taxon>Motilibacterales</taxon>
        <taxon>Motilibacteraceae</taxon>
        <taxon>Motilibacter</taxon>
    </lineage>
</organism>
<dbReference type="EMBL" id="JAANNP010000001">
    <property type="protein sequence ID" value="NHC12222.1"/>
    <property type="molecule type" value="Genomic_DNA"/>
</dbReference>
<dbReference type="Pfam" id="PF00583">
    <property type="entry name" value="Acetyltransf_1"/>
    <property type="match status" value="1"/>
</dbReference>
<protein>
    <submittedName>
        <fullName evidence="4">GNAT family N-acetyltransferase</fullName>
    </submittedName>
</protein>
<dbReference type="PROSITE" id="PS51186">
    <property type="entry name" value="GNAT"/>
    <property type="match status" value="1"/>
</dbReference>
<dbReference type="SUPFAM" id="SSF55729">
    <property type="entry name" value="Acyl-CoA N-acyltransferases (Nat)"/>
    <property type="match status" value="1"/>
</dbReference>
<dbReference type="PANTHER" id="PTHR43877">
    <property type="entry name" value="AMINOALKYLPHOSPHONATE N-ACETYLTRANSFERASE-RELATED-RELATED"/>
    <property type="match status" value="1"/>
</dbReference>
<dbReference type="InterPro" id="IPR000182">
    <property type="entry name" value="GNAT_dom"/>
</dbReference>
<proteinExistence type="predicted"/>
<evidence type="ECO:0000259" key="3">
    <source>
        <dbReference type="PROSITE" id="PS51186"/>
    </source>
</evidence>
<dbReference type="Proteomes" id="UP000800981">
    <property type="component" value="Unassembled WGS sequence"/>
</dbReference>
<evidence type="ECO:0000313" key="5">
    <source>
        <dbReference type="Proteomes" id="UP000800981"/>
    </source>
</evidence>
<keyword evidence="2" id="KW-0012">Acyltransferase</keyword>
<keyword evidence="5" id="KW-1185">Reference proteome</keyword>
<keyword evidence="1" id="KW-0808">Transferase</keyword>
<evidence type="ECO:0000256" key="1">
    <source>
        <dbReference type="ARBA" id="ARBA00022679"/>
    </source>
</evidence>
<dbReference type="InterPro" id="IPR016181">
    <property type="entry name" value="Acyl_CoA_acyltransferase"/>
</dbReference>
<feature type="domain" description="N-acetyltransferase" evidence="3">
    <location>
        <begin position="6"/>
        <end position="164"/>
    </location>
</feature>
<gene>
    <name evidence="4" type="ORF">G9H71_00300</name>
</gene>
<dbReference type="InterPro" id="IPR050832">
    <property type="entry name" value="Bact_Acetyltransf"/>
</dbReference>
<dbReference type="Gene3D" id="3.40.630.30">
    <property type="match status" value="1"/>
</dbReference>
<accession>A0ABX0GN21</accession>
<evidence type="ECO:0000313" key="4">
    <source>
        <dbReference type="EMBL" id="NHC12222.1"/>
    </source>
</evidence>